<evidence type="ECO:0000313" key="3">
    <source>
        <dbReference type="EMBL" id="QDL07280.1"/>
    </source>
</evidence>
<sequence>MLGKRKSKDTHTLGHRSGHTAQHLEASADALKAVIFRVTAGLATPMFAVAGWFAMTSSGLAVTTTYTNDFRLCAGRLLSVGVAAQTASQACAEAVRPGDLSACVTGIGRQTQIAASEALASCRQARRPEELGSCVVGISRYTREAVGLEVLNYCGRSLLPVRFAQCVVGLRAEIDFTPTQAMESCIDASDKVSGFLPSFIPSNRQPTDFRPTFEVNPIPSQPSQIPVNPSNR</sequence>
<dbReference type="Proteomes" id="UP000503129">
    <property type="component" value="Chromosome"/>
</dbReference>
<feature type="region of interest" description="Disordered" evidence="1">
    <location>
        <begin position="1"/>
        <end position="21"/>
    </location>
</feature>
<dbReference type="KEGG" id="bsen:DP114_04600"/>
<organism evidence="3 4">
    <name type="scientific">Brasilonema sennae CENA114</name>
    <dbReference type="NCBI Taxonomy" id="415709"/>
    <lineage>
        <taxon>Bacteria</taxon>
        <taxon>Bacillati</taxon>
        <taxon>Cyanobacteriota</taxon>
        <taxon>Cyanophyceae</taxon>
        <taxon>Nostocales</taxon>
        <taxon>Scytonemataceae</taxon>
        <taxon>Brasilonema</taxon>
        <taxon>Bromeliae group (in: Brasilonema)</taxon>
    </lineage>
</organism>
<evidence type="ECO:0000256" key="2">
    <source>
        <dbReference type="SAM" id="Phobius"/>
    </source>
</evidence>
<accession>A0A856MAA6</accession>
<feature type="transmembrane region" description="Helical" evidence="2">
    <location>
        <begin position="34"/>
        <end position="55"/>
    </location>
</feature>
<protein>
    <submittedName>
        <fullName evidence="3">Uncharacterized protein</fullName>
    </submittedName>
</protein>
<feature type="compositionally biased region" description="Basic residues" evidence="1">
    <location>
        <begin position="1"/>
        <end position="18"/>
    </location>
</feature>
<dbReference type="AlphaFoldDB" id="A0A856MAA6"/>
<proteinExistence type="predicted"/>
<evidence type="ECO:0000256" key="1">
    <source>
        <dbReference type="SAM" id="MobiDB-lite"/>
    </source>
</evidence>
<keyword evidence="4" id="KW-1185">Reference proteome</keyword>
<keyword evidence="2" id="KW-0472">Membrane</keyword>
<dbReference type="RefSeq" id="WP_171975551.1">
    <property type="nucleotide sequence ID" value="NZ_CAWOXK010000001.1"/>
</dbReference>
<reference evidence="3 4" key="1">
    <citation type="submission" date="2018-06" db="EMBL/GenBank/DDBJ databases">
        <title>Comparative genomics of Brasilonema spp. strains.</title>
        <authorList>
            <person name="Alvarenga D.O."/>
            <person name="Fiore M.F."/>
            <person name="Varani A.M."/>
        </authorList>
    </citation>
    <scope>NUCLEOTIDE SEQUENCE [LARGE SCALE GENOMIC DNA]</scope>
    <source>
        <strain evidence="3 4">CENA114</strain>
    </source>
</reference>
<keyword evidence="2" id="KW-1133">Transmembrane helix</keyword>
<keyword evidence="2" id="KW-0812">Transmembrane</keyword>
<name>A0A856MAA6_9CYAN</name>
<evidence type="ECO:0000313" key="4">
    <source>
        <dbReference type="Proteomes" id="UP000503129"/>
    </source>
</evidence>
<feature type="region of interest" description="Disordered" evidence="1">
    <location>
        <begin position="202"/>
        <end position="232"/>
    </location>
</feature>
<dbReference type="EMBL" id="CP030118">
    <property type="protein sequence ID" value="QDL07280.1"/>
    <property type="molecule type" value="Genomic_DNA"/>
</dbReference>
<feature type="compositionally biased region" description="Polar residues" evidence="1">
    <location>
        <begin position="221"/>
        <end position="232"/>
    </location>
</feature>
<gene>
    <name evidence="3" type="ORF">DP114_04600</name>
</gene>